<protein>
    <recommendedName>
        <fullName evidence="6">Lipoprotein</fullName>
    </recommendedName>
</protein>
<sequence>MFKKIASALMVAAAFGCTLASAMFFDDNPRYIQVGHDEMTESYIDMNSINSIRYDPPYYVIQATVLTYDYSTNTATGYQNNFFYNFNAQTVRTQTLSTMTYDTLKGTPSAQTINPDPEVATTDRYSVNGKAADNAFFNCYNMTFYHTFDKKKDAKNSERN</sequence>
<dbReference type="Proteomes" id="UP000591071">
    <property type="component" value="Unassembled WGS sequence"/>
</dbReference>
<comment type="caution">
    <text evidence="3">The sequence shown here is derived from an EMBL/GenBank/DDBJ whole genome shotgun (WGS) entry which is preliminary data.</text>
</comment>
<evidence type="ECO:0008006" key="6">
    <source>
        <dbReference type="Google" id="ProtNLM"/>
    </source>
</evidence>
<reference evidence="3 4" key="1">
    <citation type="submission" date="2020-04" db="EMBL/GenBank/DDBJ databases">
        <authorList>
            <person name="Hitch T.C.A."/>
            <person name="Wylensek D."/>
            <person name="Clavel T."/>
        </authorList>
    </citation>
    <scope>NUCLEOTIDE SEQUENCE [LARGE SCALE GENOMIC DNA]</scope>
    <source>
        <strain evidence="3 4">Oil-RF-744-FAT-WT-6-1</strain>
    </source>
</reference>
<dbReference type="RefSeq" id="WP_059075315.1">
    <property type="nucleotide sequence ID" value="NZ_CP011940.1"/>
</dbReference>
<organism evidence="3 4">
    <name type="scientific">Megasphaera hexanoica</name>
    <dbReference type="NCBI Taxonomy" id="1675036"/>
    <lineage>
        <taxon>Bacteria</taxon>
        <taxon>Bacillati</taxon>
        <taxon>Bacillota</taxon>
        <taxon>Negativicutes</taxon>
        <taxon>Veillonellales</taxon>
        <taxon>Veillonellaceae</taxon>
        <taxon>Megasphaera</taxon>
    </lineage>
</organism>
<dbReference type="EMBL" id="JBIEKR010000007">
    <property type="protein sequence ID" value="MFG6273338.1"/>
    <property type="molecule type" value="Genomic_DNA"/>
</dbReference>
<dbReference type="PROSITE" id="PS51257">
    <property type="entry name" value="PROKAR_LIPOPROTEIN"/>
    <property type="match status" value="1"/>
</dbReference>
<evidence type="ECO:0000313" key="3">
    <source>
        <dbReference type="EMBL" id="NME28239.1"/>
    </source>
</evidence>
<reference evidence="2 5" key="2">
    <citation type="submission" date="2024-10" db="EMBL/GenBank/DDBJ databases">
        <authorList>
            <person name="Sang B.-I."/>
            <person name="Prabhaharan D."/>
        </authorList>
    </citation>
    <scope>NUCLEOTIDE SEQUENCE [LARGE SCALE GENOMIC DNA]</scope>
    <source>
        <strain evidence="2 5">MH</strain>
    </source>
</reference>
<dbReference type="Proteomes" id="UP001605989">
    <property type="component" value="Unassembled WGS sequence"/>
</dbReference>
<dbReference type="OrthoDB" id="1628885at2"/>
<dbReference type="KEGG" id="mhw:ACT01_06770"/>
<name>A0A848BYZ8_9FIRM</name>
<evidence type="ECO:0000313" key="2">
    <source>
        <dbReference type="EMBL" id="MFG6273338.1"/>
    </source>
</evidence>
<dbReference type="AlphaFoldDB" id="A0A848BYZ8"/>
<dbReference type="EMBL" id="JABAFG010000008">
    <property type="protein sequence ID" value="NME28239.1"/>
    <property type="molecule type" value="Genomic_DNA"/>
</dbReference>
<accession>A0A848BYZ8</accession>
<evidence type="ECO:0000313" key="5">
    <source>
        <dbReference type="Proteomes" id="UP001605989"/>
    </source>
</evidence>
<evidence type="ECO:0000256" key="1">
    <source>
        <dbReference type="SAM" id="SignalP"/>
    </source>
</evidence>
<proteinExistence type="predicted"/>
<feature type="chain" id="PRO_5033054926" description="Lipoprotein" evidence="1">
    <location>
        <begin position="23"/>
        <end position="160"/>
    </location>
</feature>
<gene>
    <name evidence="2" type="ORF">ACGTZG_09080</name>
    <name evidence="3" type="ORF">HF872_06335</name>
</gene>
<keyword evidence="1" id="KW-0732">Signal</keyword>
<feature type="signal peptide" evidence="1">
    <location>
        <begin position="1"/>
        <end position="22"/>
    </location>
</feature>
<keyword evidence="5" id="KW-1185">Reference proteome</keyword>
<evidence type="ECO:0000313" key="4">
    <source>
        <dbReference type="Proteomes" id="UP000591071"/>
    </source>
</evidence>